<dbReference type="NCBIfam" id="NF006771">
    <property type="entry name" value="PRK09290.1-5"/>
    <property type="match status" value="1"/>
</dbReference>
<protein>
    <submittedName>
        <fullName evidence="3">Zn-dependent hydrolase</fullName>
    </submittedName>
</protein>
<evidence type="ECO:0000313" key="4">
    <source>
        <dbReference type="Proteomes" id="UP000614221"/>
    </source>
</evidence>
<dbReference type="SUPFAM" id="SSF55031">
    <property type="entry name" value="Bacterial exopeptidase dimerisation domain"/>
    <property type="match status" value="1"/>
</dbReference>
<dbReference type="InterPro" id="IPR036264">
    <property type="entry name" value="Bact_exopeptidase_dim_dom"/>
</dbReference>
<dbReference type="InterPro" id="IPR002933">
    <property type="entry name" value="Peptidase_M20"/>
</dbReference>
<evidence type="ECO:0000313" key="3">
    <source>
        <dbReference type="EMBL" id="GGK73684.1"/>
    </source>
</evidence>
<dbReference type="Proteomes" id="UP000614221">
    <property type="component" value="Unassembled WGS sequence"/>
</dbReference>
<dbReference type="PIRSF" id="PIRSF001235">
    <property type="entry name" value="Amidase_carbamoylase"/>
    <property type="match status" value="1"/>
</dbReference>
<name>A0A830EM57_9EURY</name>
<proteinExistence type="predicted"/>
<sequence length="443" mass="49174">MCDSGRARATHVCQPVWRYPDAIFKTTPRNSYPMPSVSLDSERFRRRFDTFNKIGATERGGVNRPSLSDENKAARDTLVEWFREAGLEVRIDAMGNIFGRRDGTEGDATPVLFGSHIDSQYNGGRYDGVIGVLGGLEVIEAFNDAGVTTERPLEVVAWSNEEGVRFQPDMLGSGVYCDIFDLNYAYEREDKEGRRFGDELERIGYKGDVPCETDDIHCYFEMHVEQGPFLEQQDIPVAAVEGVFGFSWLNVTFEGQANHAGPTPMDMRHDAFVATADVTRAVRRITATEGTDLVGTVGSVDVWPNAINVIPETVEFTLDFRSYDDAVVDAAVEQIREGVAHAAEREGLEYEIEEIMRVDADPFDQDCIDTVVEAAETVGCEYTRLVSGAGHDANYLNKIAPTSMIFVPSVDGISHRESEFTEWDDIVTGTEVLLNAVQEKAAE</sequence>
<comment type="caution">
    <text evidence="3">The sequence shown here is derived from an EMBL/GenBank/DDBJ whole genome shotgun (WGS) entry which is preliminary data.</text>
</comment>
<dbReference type="InterPro" id="IPR010158">
    <property type="entry name" value="Amidase_Cbmase"/>
</dbReference>
<dbReference type="InterPro" id="IPR011650">
    <property type="entry name" value="Peptidase_M20_dimer"/>
</dbReference>
<evidence type="ECO:0000259" key="2">
    <source>
        <dbReference type="Pfam" id="PF07687"/>
    </source>
</evidence>
<accession>A0A830EM57</accession>
<organism evidence="3 4">
    <name type="scientific">Haloarcula sebkhae</name>
    <dbReference type="NCBI Taxonomy" id="932660"/>
    <lineage>
        <taxon>Archaea</taxon>
        <taxon>Methanobacteriati</taxon>
        <taxon>Methanobacteriota</taxon>
        <taxon>Stenosarchaea group</taxon>
        <taxon>Halobacteria</taxon>
        <taxon>Halobacteriales</taxon>
        <taxon>Haloarculaceae</taxon>
        <taxon>Haloarcula</taxon>
    </lineage>
</organism>
<dbReference type="Pfam" id="PF07687">
    <property type="entry name" value="M20_dimer"/>
    <property type="match status" value="1"/>
</dbReference>
<keyword evidence="1 3" id="KW-0378">Hydrolase</keyword>
<dbReference type="Gene3D" id="3.40.630.10">
    <property type="entry name" value="Zn peptidases"/>
    <property type="match status" value="1"/>
</dbReference>
<dbReference type="Gene3D" id="3.30.70.360">
    <property type="match status" value="1"/>
</dbReference>
<dbReference type="EMBL" id="BMPD01000004">
    <property type="protein sequence ID" value="GGK73684.1"/>
    <property type="molecule type" value="Genomic_DNA"/>
</dbReference>
<dbReference type="Pfam" id="PF01546">
    <property type="entry name" value="Peptidase_M20"/>
    <property type="match status" value="1"/>
</dbReference>
<dbReference type="PANTHER" id="PTHR32494">
    <property type="entry name" value="ALLANTOATE DEIMINASE-RELATED"/>
    <property type="match status" value="1"/>
</dbReference>
<dbReference type="CDD" id="cd03884">
    <property type="entry name" value="M20_bAS"/>
    <property type="match status" value="1"/>
</dbReference>
<dbReference type="NCBIfam" id="TIGR01879">
    <property type="entry name" value="hydantase"/>
    <property type="match status" value="1"/>
</dbReference>
<dbReference type="SUPFAM" id="SSF53187">
    <property type="entry name" value="Zn-dependent exopeptidases"/>
    <property type="match status" value="1"/>
</dbReference>
<dbReference type="AlphaFoldDB" id="A0A830EM57"/>
<reference evidence="3" key="1">
    <citation type="journal article" date="2014" name="Int. J. Syst. Evol. Microbiol.">
        <title>Complete genome sequence of Corynebacterium casei LMG S-19264T (=DSM 44701T), isolated from a smear-ripened cheese.</title>
        <authorList>
            <consortium name="US DOE Joint Genome Institute (JGI-PGF)"/>
            <person name="Walter F."/>
            <person name="Albersmeier A."/>
            <person name="Kalinowski J."/>
            <person name="Ruckert C."/>
        </authorList>
    </citation>
    <scope>NUCLEOTIDE SEQUENCE</scope>
    <source>
        <strain evidence="3">JCM 19018</strain>
    </source>
</reference>
<gene>
    <name evidence="3" type="ORF">GCM10009067_27500</name>
</gene>
<dbReference type="GO" id="GO:0016813">
    <property type="term" value="F:hydrolase activity, acting on carbon-nitrogen (but not peptide) bonds, in linear amidines"/>
    <property type="evidence" value="ECO:0007669"/>
    <property type="project" value="InterPro"/>
</dbReference>
<reference evidence="3" key="2">
    <citation type="submission" date="2020-09" db="EMBL/GenBank/DDBJ databases">
        <authorList>
            <person name="Sun Q."/>
            <person name="Ohkuma M."/>
        </authorList>
    </citation>
    <scope>NUCLEOTIDE SEQUENCE</scope>
    <source>
        <strain evidence="3">JCM 19018</strain>
    </source>
</reference>
<dbReference type="PANTHER" id="PTHR32494:SF5">
    <property type="entry name" value="ALLANTOATE AMIDOHYDROLASE"/>
    <property type="match status" value="1"/>
</dbReference>
<dbReference type="NCBIfam" id="NF006769">
    <property type="entry name" value="PRK09290.1-3"/>
    <property type="match status" value="1"/>
</dbReference>
<evidence type="ECO:0000256" key="1">
    <source>
        <dbReference type="ARBA" id="ARBA00022801"/>
    </source>
</evidence>
<feature type="domain" description="Peptidase M20 dimerisation" evidence="2">
    <location>
        <begin position="243"/>
        <end position="344"/>
    </location>
</feature>